<dbReference type="AlphaFoldDB" id="L1JX38"/>
<evidence type="ECO:0000256" key="7">
    <source>
        <dbReference type="ARBA" id="ARBA00023242"/>
    </source>
</evidence>
<keyword evidence="13" id="KW-1185">Reference proteome</keyword>
<reference evidence="12" key="3">
    <citation type="submission" date="2015-06" db="UniProtKB">
        <authorList>
            <consortium name="EnsemblProtists"/>
        </authorList>
    </citation>
    <scope>IDENTIFICATION</scope>
</reference>
<dbReference type="STRING" id="905079.L1JX38"/>
<evidence type="ECO:0000259" key="10">
    <source>
        <dbReference type="PROSITE" id="PS51727"/>
    </source>
</evidence>
<dbReference type="GO" id="GO:0000123">
    <property type="term" value="C:histone acetyltransferase complex"/>
    <property type="evidence" value="ECO:0007669"/>
    <property type="project" value="TreeGrafter"/>
</dbReference>
<dbReference type="InterPro" id="IPR031162">
    <property type="entry name" value="CBP_P300_HAT"/>
</dbReference>
<dbReference type="Proteomes" id="UP000011087">
    <property type="component" value="Unassembled WGS sequence"/>
</dbReference>
<evidence type="ECO:0000313" key="13">
    <source>
        <dbReference type="Proteomes" id="UP000011087"/>
    </source>
</evidence>
<dbReference type="RefSeq" id="XP_005839897.1">
    <property type="nucleotide sequence ID" value="XM_005839840.1"/>
</dbReference>
<gene>
    <name evidence="11" type="ORF">GUITHDRAFT_161107</name>
</gene>
<dbReference type="SMART" id="SM01250">
    <property type="entry name" value="KAT11"/>
    <property type="match status" value="1"/>
</dbReference>
<evidence type="ECO:0000256" key="9">
    <source>
        <dbReference type="SAM" id="MobiDB-lite"/>
    </source>
</evidence>
<dbReference type="GeneID" id="17309562"/>
<dbReference type="OrthoDB" id="899at2759"/>
<dbReference type="KEGG" id="gtt:GUITHDRAFT_161107"/>
<dbReference type="EnsemblProtists" id="EKX52917">
    <property type="protein sequence ID" value="EKX52917"/>
    <property type="gene ID" value="GUITHDRAFT_161107"/>
</dbReference>
<reference evidence="13" key="2">
    <citation type="submission" date="2012-11" db="EMBL/GenBank/DDBJ databases">
        <authorList>
            <person name="Kuo A."/>
            <person name="Curtis B.A."/>
            <person name="Tanifuji G."/>
            <person name="Burki F."/>
            <person name="Gruber A."/>
            <person name="Irimia M."/>
            <person name="Maruyama S."/>
            <person name="Arias M.C."/>
            <person name="Ball S.G."/>
            <person name="Gile G.H."/>
            <person name="Hirakawa Y."/>
            <person name="Hopkins J.F."/>
            <person name="Rensing S.A."/>
            <person name="Schmutz J."/>
            <person name="Symeonidi A."/>
            <person name="Elias M."/>
            <person name="Eveleigh R.J."/>
            <person name="Herman E.K."/>
            <person name="Klute M.J."/>
            <person name="Nakayama T."/>
            <person name="Obornik M."/>
            <person name="Reyes-Prieto A."/>
            <person name="Armbrust E.V."/>
            <person name="Aves S.J."/>
            <person name="Beiko R.G."/>
            <person name="Coutinho P."/>
            <person name="Dacks J.B."/>
            <person name="Durnford D.G."/>
            <person name="Fast N.M."/>
            <person name="Green B.R."/>
            <person name="Grisdale C."/>
            <person name="Hempe F."/>
            <person name="Henrissat B."/>
            <person name="Hoppner M.P."/>
            <person name="Ishida K.-I."/>
            <person name="Kim E."/>
            <person name="Koreny L."/>
            <person name="Kroth P.G."/>
            <person name="Liu Y."/>
            <person name="Malik S.-B."/>
            <person name="Maier U.G."/>
            <person name="McRose D."/>
            <person name="Mock T."/>
            <person name="Neilson J.A."/>
            <person name="Onodera N.T."/>
            <person name="Poole A.M."/>
            <person name="Pritham E.J."/>
            <person name="Richards T.A."/>
            <person name="Rocap G."/>
            <person name="Roy S.W."/>
            <person name="Sarai C."/>
            <person name="Schaack S."/>
            <person name="Shirato S."/>
            <person name="Slamovits C.H."/>
            <person name="Spencer D.F."/>
            <person name="Suzuki S."/>
            <person name="Worden A.Z."/>
            <person name="Zauner S."/>
            <person name="Barry K."/>
            <person name="Bell C."/>
            <person name="Bharti A.K."/>
            <person name="Crow J.A."/>
            <person name="Grimwood J."/>
            <person name="Kramer R."/>
            <person name="Lindquist E."/>
            <person name="Lucas S."/>
            <person name="Salamov A."/>
            <person name="McFadden G.I."/>
            <person name="Lane C.E."/>
            <person name="Keeling P.J."/>
            <person name="Gray M.W."/>
            <person name="Grigoriev I.V."/>
            <person name="Archibald J.M."/>
        </authorList>
    </citation>
    <scope>NUCLEOTIDE SEQUENCE</scope>
    <source>
        <strain evidence="13">CCMP2712</strain>
    </source>
</reference>
<dbReference type="HOGENOM" id="CLU_347979_0_0_1"/>
<evidence type="ECO:0000313" key="11">
    <source>
        <dbReference type="EMBL" id="EKX52917.1"/>
    </source>
</evidence>
<sequence>MAMPQHLHLYSRSCFVGAPMALAPARTTKARRPAPSSIAKTAVANRRNTEYKADSVLPPPLTENLLFQAIAELPDGTRRATETCYQCFQDHKFTAEDFMSFLKSISNQSPTLTRAFGVSVGKDVENAMKVKTAGMKTVNMIPCEDYITAYGKKGMLNKSKVNSLSVQNKNLPGQPSARMCGGSNAEMMEDVESKVEFAVDMTAKLIYRRRKEARRRQLGKFPGSQKEKVNGYLMHVIRKLGSKISSTGKKKLTDSIKMYVEKKLSPEDFKNVLQDLVDEHGIAIELEYTPEYETRSSNKEQPVKRRGSFMPVLPAEYGKRMKVGEAAVPAVELAEEKPKLGAAAGAGGSLSSSGCPACELDMFGTFSAGGKCLQCGHARTRATAFKTPAVAVKKEGSATAPAPLPPTGVKGGASPGPRVLSSDLPETALCVFLTQQAKSVSTAEKDVRVRVVSESLLTTGGGFAPRYPYRVKSIFAFQKVDGGEEVIFFGMYVHEFGIDAPSPAAGRVYIECLDSIPLFGNDKSTDRQRVLTAIVHGYLKFVRSQGFRHVHLRVPPPSAESSHIFAFRTAAVRLEATLRMAQWYKRLLEGAKEAGLITEYESSSHLSRLEYFPPCILPACDLAEEHSFSAMKSTAARMQQEAQDATEASMLARIVAFKDRFFVANLHDTIDDAAIPVLEEDDSSLRLCSVASRRRDFIAACDEEKLSFTTLEGAKAASSFLIRKFAESSTLPYASGNEERMAAGERNGRKGPHDSSLPEWVQQQQLLLLEGVGEKQEGHGEELENMWSDACVHDVGNFQDAELFADSLFSS</sequence>
<accession>L1JX38</accession>
<dbReference type="EC" id="2.3.1.48" evidence="2"/>
<proteinExistence type="predicted"/>
<organism evidence="11">
    <name type="scientific">Guillardia theta (strain CCMP2712)</name>
    <name type="common">Cryptophyte</name>
    <dbReference type="NCBI Taxonomy" id="905079"/>
    <lineage>
        <taxon>Eukaryota</taxon>
        <taxon>Cryptophyceae</taxon>
        <taxon>Pyrenomonadales</taxon>
        <taxon>Geminigeraceae</taxon>
        <taxon>Guillardia</taxon>
    </lineage>
</organism>
<dbReference type="GO" id="GO:0031490">
    <property type="term" value="F:chromatin DNA binding"/>
    <property type="evidence" value="ECO:0007669"/>
    <property type="project" value="TreeGrafter"/>
</dbReference>
<comment type="subcellular location">
    <subcellularLocation>
        <location evidence="1">Nucleus</location>
    </subcellularLocation>
</comment>
<dbReference type="PROSITE" id="PS51727">
    <property type="entry name" value="CBP_P300_HAT"/>
    <property type="match status" value="1"/>
</dbReference>
<feature type="region of interest" description="Disordered" evidence="9">
    <location>
        <begin position="396"/>
        <end position="416"/>
    </location>
</feature>
<evidence type="ECO:0000256" key="1">
    <source>
        <dbReference type="ARBA" id="ARBA00004123"/>
    </source>
</evidence>
<comment type="catalytic activity">
    <reaction evidence="8">
        <text>L-lysyl-[protein] + acetyl-CoA = N(6)-acetyl-L-lysyl-[protein] + CoA + H(+)</text>
        <dbReference type="Rhea" id="RHEA:45948"/>
        <dbReference type="Rhea" id="RHEA-COMP:9752"/>
        <dbReference type="Rhea" id="RHEA-COMP:10731"/>
        <dbReference type="ChEBI" id="CHEBI:15378"/>
        <dbReference type="ChEBI" id="CHEBI:29969"/>
        <dbReference type="ChEBI" id="CHEBI:57287"/>
        <dbReference type="ChEBI" id="CHEBI:57288"/>
        <dbReference type="ChEBI" id="CHEBI:61930"/>
        <dbReference type="EC" id="2.3.1.48"/>
    </reaction>
</comment>
<dbReference type="EMBL" id="JH992971">
    <property type="protein sequence ID" value="EKX52917.1"/>
    <property type="molecule type" value="Genomic_DNA"/>
</dbReference>
<dbReference type="GO" id="GO:0003713">
    <property type="term" value="F:transcription coactivator activity"/>
    <property type="evidence" value="ECO:0007669"/>
    <property type="project" value="TreeGrafter"/>
</dbReference>
<evidence type="ECO:0000256" key="4">
    <source>
        <dbReference type="ARBA" id="ARBA00022853"/>
    </source>
</evidence>
<dbReference type="GO" id="GO:0005667">
    <property type="term" value="C:transcription regulator complex"/>
    <property type="evidence" value="ECO:0007669"/>
    <property type="project" value="TreeGrafter"/>
</dbReference>
<dbReference type="GO" id="GO:0005634">
    <property type="term" value="C:nucleus"/>
    <property type="evidence" value="ECO:0007669"/>
    <property type="project" value="UniProtKB-SubCell"/>
</dbReference>
<evidence type="ECO:0000256" key="5">
    <source>
        <dbReference type="ARBA" id="ARBA00023015"/>
    </source>
</evidence>
<dbReference type="PaxDb" id="55529-EKX52917"/>
<evidence type="ECO:0000256" key="8">
    <source>
        <dbReference type="ARBA" id="ARBA00048017"/>
    </source>
</evidence>
<reference evidence="11 13" key="1">
    <citation type="journal article" date="2012" name="Nature">
        <title>Algal genomes reveal evolutionary mosaicism and the fate of nucleomorphs.</title>
        <authorList>
            <consortium name="DOE Joint Genome Institute"/>
            <person name="Curtis B.A."/>
            <person name="Tanifuji G."/>
            <person name="Burki F."/>
            <person name="Gruber A."/>
            <person name="Irimia M."/>
            <person name="Maruyama S."/>
            <person name="Arias M.C."/>
            <person name="Ball S.G."/>
            <person name="Gile G.H."/>
            <person name="Hirakawa Y."/>
            <person name="Hopkins J.F."/>
            <person name="Kuo A."/>
            <person name="Rensing S.A."/>
            <person name="Schmutz J."/>
            <person name="Symeonidi A."/>
            <person name="Elias M."/>
            <person name="Eveleigh R.J."/>
            <person name="Herman E.K."/>
            <person name="Klute M.J."/>
            <person name="Nakayama T."/>
            <person name="Obornik M."/>
            <person name="Reyes-Prieto A."/>
            <person name="Armbrust E.V."/>
            <person name="Aves S.J."/>
            <person name="Beiko R.G."/>
            <person name="Coutinho P."/>
            <person name="Dacks J.B."/>
            <person name="Durnford D.G."/>
            <person name="Fast N.M."/>
            <person name="Green B.R."/>
            <person name="Grisdale C.J."/>
            <person name="Hempel F."/>
            <person name="Henrissat B."/>
            <person name="Hoppner M.P."/>
            <person name="Ishida K."/>
            <person name="Kim E."/>
            <person name="Koreny L."/>
            <person name="Kroth P.G."/>
            <person name="Liu Y."/>
            <person name="Malik S.B."/>
            <person name="Maier U.G."/>
            <person name="McRose D."/>
            <person name="Mock T."/>
            <person name="Neilson J.A."/>
            <person name="Onodera N.T."/>
            <person name="Poole A.M."/>
            <person name="Pritham E.J."/>
            <person name="Richards T.A."/>
            <person name="Rocap G."/>
            <person name="Roy S.W."/>
            <person name="Sarai C."/>
            <person name="Schaack S."/>
            <person name="Shirato S."/>
            <person name="Slamovits C.H."/>
            <person name="Spencer D.F."/>
            <person name="Suzuki S."/>
            <person name="Worden A.Z."/>
            <person name="Zauner S."/>
            <person name="Barry K."/>
            <person name="Bell C."/>
            <person name="Bharti A.K."/>
            <person name="Crow J.A."/>
            <person name="Grimwood J."/>
            <person name="Kramer R."/>
            <person name="Lindquist E."/>
            <person name="Lucas S."/>
            <person name="Salamov A."/>
            <person name="McFadden G.I."/>
            <person name="Lane C.E."/>
            <person name="Keeling P.J."/>
            <person name="Gray M.W."/>
            <person name="Grigoriev I.V."/>
            <person name="Archibald J.M."/>
        </authorList>
    </citation>
    <scope>NUCLEOTIDE SEQUENCE</scope>
    <source>
        <strain evidence="11 13">CCMP2712</strain>
    </source>
</reference>
<dbReference type="GO" id="GO:0004402">
    <property type="term" value="F:histone acetyltransferase activity"/>
    <property type="evidence" value="ECO:0007669"/>
    <property type="project" value="InterPro"/>
</dbReference>
<evidence type="ECO:0000256" key="2">
    <source>
        <dbReference type="ARBA" id="ARBA00013184"/>
    </source>
</evidence>
<keyword evidence="4" id="KW-0156">Chromatin regulator</keyword>
<keyword evidence="3" id="KW-0808">Transferase</keyword>
<protein>
    <recommendedName>
        <fullName evidence="2">histone acetyltransferase</fullName>
        <ecNumber evidence="2">2.3.1.48</ecNumber>
    </recommendedName>
</protein>
<dbReference type="GO" id="GO:0045944">
    <property type="term" value="P:positive regulation of transcription by RNA polymerase II"/>
    <property type="evidence" value="ECO:0007669"/>
    <property type="project" value="TreeGrafter"/>
</dbReference>
<keyword evidence="5" id="KW-0805">Transcription regulation</keyword>
<dbReference type="eggNOG" id="KOG1778">
    <property type="taxonomic scope" value="Eukaryota"/>
</dbReference>
<dbReference type="Pfam" id="PF08214">
    <property type="entry name" value="HAT_KAT11"/>
    <property type="match status" value="1"/>
</dbReference>
<feature type="domain" description="CBP/p300-type HAT" evidence="10">
    <location>
        <begin position="418"/>
        <end position="730"/>
    </location>
</feature>
<dbReference type="PANTHER" id="PTHR13808">
    <property type="entry name" value="CBP/P300-RELATED"/>
    <property type="match status" value="1"/>
</dbReference>
<evidence type="ECO:0000256" key="3">
    <source>
        <dbReference type="ARBA" id="ARBA00022679"/>
    </source>
</evidence>
<dbReference type="InterPro" id="IPR013178">
    <property type="entry name" value="Histone_AcTrfase_Rtt109/CBP"/>
</dbReference>
<dbReference type="PANTHER" id="PTHR13808:SF1">
    <property type="entry name" value="HISTONE ACETYLTRANSFERASE"/>
    <property type="match status" value="1"/>
</dbReference>
<keyword evidence="7" id="KW-0539">Nucleus</keyword>
<evidence type="ECO:0000256" key="6">
    <source>
        <dbReference type="ARBA" id="ARBA00023163"/>
    </source>
</evidence>
<name>L1JX38_GUITC</name>
<evidence type="ECO:0000313" key="12">
    <source>
        <dbReference type="EnsemblProtists" id="EKX52917"/>
    </source>
</evidence>
<keyword evidence="6" id="KW-0804">Transcription</keyword>